<accession>A0A4Y7Q677</accession>
<evidence type="ECO:0000256" key="1">
    <source>
        <dbReference type="SAM" id="MobiDB-lite"/>
    </source>
</evidence>
<dbReference type="AlphaFoldDB" id="A0A4Y7Q677"/>
<evidence type="ECO:0000313" key="3">
    <source>
        <dbReference type="Proteomes" id="UP000294933"/>
    </source>
</evidence>
<name>A0A4Y7Q677_9AGAM</name>
<reference evidence="2 3" key="1">
    <citation type="submission" date="2018-06" db="EMBL/GenBank/DDBJ databases">
        <title>A transcriptomic atlas of mushroom development highlights an independent origin of complex multicellularity.</title>
        <authorList>
            <consortium name="DOE Joint Genome Institute"/>
            <person name="Krizsan K."/>
            <person name="Almasi E."/>
            <person name="Merenyi Z."/>
            <person name="Sahu N."/>
            <person name="Viragh M."/>
            <person name="Koszo T."/>
            <person name="Mondo S."/>
            <person name="Kiss B."/>
            <person name="Balint B."/>
            <person name="Kues U."/>
            <person name="Barry K."/>
            <person name="Hegedus J.C."/>
            <person name="Henrissat B."/>
            <person name="Johnson J."/>
            <person name="Lipzen A."/>
            <person name="Ohm R."/>
            <person name="Nagy I."/>
            <person name="Pangilinan J."/>
            <person name="Yan J."/>
            <person name="Xiong Y."/>
            <person name="Grigoriev I.V."/>
            <person name="Hibbett D.S."/>
            <person name="Nagy L.G."/>
        </authorList>
    </citation>
    <scope>NUCLEOTIDE SEQUENCE [LARGE SCALE GENOMIC DNA]</scope>
    <source>
        <strain evidence="2 3">SZMC22713</strain>
    </source>
</reference>
<feature type="region of interest" description="Disordered" evidence="1">
    <location>
        <begin position="29"/>
        <end position="50"/>
    </location>
</feature>
<keyword evidence="3" id="KW-1185">Reference proteome</keyword>
<sequence length="120" mass="13666">MHIHRPVSLFRRTTRVRLTPPQAAVGSDRRFYRMRLKRDRRDPRGGRPRARGAFCAGLVSDVAGCDSVSSLDRPLLAPRCEDKSYDPPSGHFVSYQQDPSAKSHDIISMERHLLLRLVLT</sequence>
<gene>
    <name evidence="2" type="ORF">BD410DRAFT_183644</name>
</gene>
<evidence type="ECO:0000313" key="2">
    <source>
        <dbReference type="EMBL" id="TDL22935.1"/>
    </source>
</evidence>
<dbReference type="VEuPathDB" id="FungiDB:BD410DRAFT_183644"/>
<organism evidence="2 3">
    <name type="scientific">Rickenella mellea</name>
    <dbReference type="NCBI Taxonomy" id="50990"/>
    <lineage>
        <taxon>Eukaryota</taxon>
        <taxon>Fungi</taxon>
        <taxon>Dikarya</taxon>
        <taxon>Basidiomycota</taxon>
        <taxon>Agaricomycotina</taxon>
        <taxon>Agaricomycetes</taxon>
        <taxon>Hymenochaetales</taxon>
        <taxon>Rickenellaceae</taxon>
        <taxon>Rickenella</taxon>
    </lineage>
</organism>
<proteinExistence type="predicted"/>
<protein>
    <submittedName>
        <fullName evidence="2">Uncharacterized protein</fullName>
    </submittedName>
</protein>
<dbReference type="Proteomes" id="UP000294933">
    <property type="component" value="Unassembled WGS sequence"/>
</dbReference>
<dbReference type="EMBL" id="ML170172">
    <property type="protein sequence ID" value="TDL22935.1"/>
    <property type="molecule type" value="Genomic_DNA"/>
</dbReference>